<evidence type="ECO:0008006" key="3">
    <source>
        <dbReference type="Google" id="ProtNLM"/>
    </source>
</evidence>
<comment type="caution">
    <text evidence="1">The sequence shown here is derived from an EMBL/GenBank/DDBJ whole genome shotgun (WGS) entry which is preliminary data.</text>
</comment>
<accession>A0A431W316</accession>
<sequence>MTDAATFWPLACAALAEGDYAQAFALLQAGALISAPTEQARYALLAASLHALYGDQALAELRLSLQQARELDPAIGTEPLYQALDAELQIKEGHLDVGLKLPAELLAAPDPLAQFHALTSLVLVGDAPRALEVQLEPAELPAHLAWRAAALQAEAHEALGDAEQASALYAQAAAGAQGPDRAVMLQEMAATDLARGELDAAGAALAEARSLYSAQPEDGGEGLSLSTWHYLQAQLDLAQGRPDQALTEIKAAAELEGRFGDPSYGVALVQGQVLSALGRSEEALTFFGRAAELAQPGDRAYAQHELAVALLDLDRPLEAQEMLETVAREGSYPFQAEILADLAECDYRLGQLAQAQAGAEQALSQGAVIPASLVLGNVALEYYHLDDALTHFARVIGTSPPGSREWLVGQQMTADILAQQGFRNPAQVYAHAQQALEHTPEGDDWHPTLQAHLDRAAELMQAGGGRVLN</sequence>
<protein>
    <recommendedName>
        <fullName evidence="3">Tetratricopeptide repeat protein</fullName>
    </recommendedName>
</protein>
<organism evidence="1 2">
    <name type="scientific">Deinococcus radiophilus</name>
    <dbReference type="NCBI Taxonomy" id="32062"/>
    <lineage>
        <taxon>Bacteria</taxon>
        <taxon>Thermotogati</taxon>
        <taxon>Deinococcota</taxon>
        <taxon>Deinococci</taxon>
        <taxon>Deinococcales</taxon>
        <taxon>Deinococcaceae</taxon>
        <taxon>Deinococcus</taxon>
    </lineage>
</organism>
<gene>
    <name evidence="1" type="ORF">EJ104_02475</name>
</gene>
<name>A0A431W316_9DEIO</name>
<proteinExistence type="predicted"/>
<dbReference type="SUPFAM" id="SSF48452">
    <property type="entry name" value="TPR-like"/>
    <property type="match status" value="2"/>
</dbReference>
<evidence type="ECO:0000313" key="1">
    <source>
        <dbReference type="EMBL" id="RTR29831.1"/>
    </source>
</evidence>
<evidence type="ECO:0000313" key="2">
    <source>
        <dbReference type="Proteomes" id="UP000277766"/>
    </source>
</evidence>
<dbReference type="RefSeq" id="WP_126351176.1">
    <property type="nucleotide sequence ID" value="NZ_CP086380.1"/>
</dbReference>
<keyword evidence="2" id="KW-1185">Reference proteome</keyword>
<dbReference type="Gene3D" id="1.25.40.10">
    <property type="entry name" value="Tetratricopeptide repeat domain"/>
    <property type="match status" value="2"/>
</dbReference>
<dbReference type="OrthoDB" id="59226at2"/>
<dbReference type="AlphaFoldDB" id="A0A431W316"/>
<dbReference type="Proteomes" id="UP000277766">
    <property type="component" value="Unassembled WGS sequence"/>
</dbReference>
<dbReference type="InterPro" id="IPR011990">
    <property type="entry name" value="TPR-like_helical_dom_sf"/>
</dbReference>
<dbReference type="EMBL" id="RXPE01000003">
    <property type="protein sequence ID" value="RTR29831.1"/>
    <property type="molecule type" value="Genomic_DNA"/>
</dbReference>
<reference evidence="1 2" key="1">
    <citation type="submission" date="2018-12" db="EMBL/GenBank/DDBJ databases">
        <title>Deinococcus radiophilus ATCC 27603 genome sequencing and assembly.</title>
        <authorList>
            <person name="Maclea K.S."/>
            <person name="Maynard C.R."/>
        </authorList>
    </citation>
    <scope>NUCLEOTIDE SEQUENCE [LARGE SCALE GENOMIC DNA]</scope>
    <source>
        <strain evidence="1 2">ATCC 27603</strain>
    </source>
</reference>